<dbReference type="PANTHER" id="PTHR43169:SF2">
    <property type="entry name" value="NAD_GMP SYNTHASE DOMAIN-CONTAINING PROTEIN"/>
    <property type="match status" value="1"/>
</dbReference>
<dbReference type="GO" id="GO:0016783">
    <property type="term" value="F:sulfurtransferase activity"/>
    <property type="evidence" value="ECO:0007669"/>
    <property type="project" value="InterPro"/>
</dbReference>
<evidence type="ECO:0000313" key="4">
    <source>
        <dbReference type="Proteomes" id="UP000224563"/>
    </source>
</evidence>
<dbReference type="Proteomes" id="UP000224563">
    <property type="component" value="Unassembled WGS sequence"/>
</dbReference>
<comment type="caution">
    <text evidence="3">The sequence shown here is derived from an EMBL/GenBank/DDBJ whole genome shotgun (WGS) entry which is preliminary data.</text>
</comment>
<dbReference type="SUPFAM" id="SSF52402">
    <property type="entry name" value="Adenine nucleotide alpha hydrolases-like"/>
    <property type="match status" value="1"/>
</dbReference>
<dbReference type="NCBIfam" id="TIGR00268">
    <property type="entry name" value="ATP-dependent sacrificial sulfur transferase LarE"/>
    <property type="match status" value="1"/>
</dbReference>
<dbReference type="PIRSF" id="PIRSF006661">
    <property type="entry name" value="PP-lp_UCP006661"/>
    <property type="match status" value="1"/>
</dbReference>
<proteinExistence type="predicted"/>
<reference evidence="3 4" key="1">
    <citation type="submission" date="2017-10" db="EMBL/GenBank/DDBJ databases">
        <title>Resolving the taxonomy of Roseburia spp., Eubacterium rectale and Agathobacter spp. through phylogenomic analysis.</title>
        <authorList>
            <person name="Sheridan P.O."/>
            <person name="Walker A.W."/>
            <person name="Duncan S.H."/>
            <person name="Scott K.P."/>
            <person name="Toole P.W.O."/>
            <person name="Luis P."/>
            <person name="Flint H.J."/>
        </authorList>
    </citation>
    <scope>NUCLEOTIDE SEQUENCE [LARGE SCALE GENOMIC DNA]</scope>
    <source>
        <strain evidence="3 4">JK623</strain>
    </source>
</reference>
<dbReference type="PANTHER" id="PTHR43169">
    <property type="entry name" value="EXSB FAMILY PROTEIN"/>
    <property type="match status" value="1"/>
</dbReference>
<feature type="domain" description="tRNA(Ile)-lysidine/2-thiocytidine synthase N-terminal" evidence="2">
    <location>
        <begin position="33"/>
        <end position="140"/>
    </location>
</feature>
<evidence type="ECO:0000256" key="1">
    <source>
        <dbReference type="PIRSR" id="PIRSR006661-1"/>
    </source>
</evidence>
<protein>
    <submittedName>
        <fullName evidence="3">TIGR00268 family protein</fullName>
    </submittedName>
</protein>
<reference evidence="3 4" key="2">
    <citation type="submission" date="2017-10" db="EMBL/GenBank/DDBJ databases">
        <authorList>
            <person name="Banno H."/>
            <person name="Chua N.-H."/>
        </authorList>
    </citation>
    <scope>NUCLEOTIDE SEQUENCE [LARGE SCALE GENOMIC DNA]</scope>
    <source>
        <strain evidence="3 4">JK623</strain>
    </source>
</reference>
<dbReference type="InterPro" id="IPR052188">
    <property type="entry name" value="Ni-pincer_cofactor_biosynth"/>
</dbReference>
<name>A0A2G3E0N4_9FIRM</name>
<evidence type="ECO:0000313" key="3">
    <source>
        <dbReference type="EMBL" id="PHU36700.1"/>
    </source>
</evidence>
<sequence>MTDCNKRNQEAPDEALLAKYEQLKTMLAGYQSVAVAFSGGVDSTFLLYAAKEALHDRVIAVTASSGSFPQREQTEANDYCRAISVRQFVLSVDEMSIEGFAENTKDRCYLCKKHLFEQFISLAGEQNIQVILEGSNADDENDYRPGMRAIAELGIQSPLRSLRFTKRQIRILSQYLGLPTWSKPSFACLATRVPYGVTITHEMLGQIERAEQLLMDLGFHQMRVRHHGEIARIEIPVEEFAHMCEPQIRSVVYEQLQSYGFSYVALDLKGYRTGSMNETLDL</sequence>
<evidence type="ECO:0000259" key="2">
    <source>
        <dbReference type="Pfam" id="PF01171"/>
    </source>
</evidence>
<dbReference type="InterPro" id="IPR011063">
    <property type="entry name" value="TilS/TtcA_N"/>
</dbReference>
<dbReference type="InterPro" id="IPR005232">
    <property type="entry name" value="LarE"/>
</dbReference>
<dbReference type="Pfam" id="PF01171">
    <property type="entry name" value="ATP_bind_3"/>
    <property type="match status" value="1"/>
</dbReference>
<accession>A0A2G3E0N4</accession>
<dbReference type="AlphaFoldDB" id="A0A2G3E0N4"/>
<dbReference type="InterPro" id="IPR014729">
    <property type="entry name" value="Rossmann-like_a/b/a_fold"/>
</dbReference>
<dbReference type="RefSeq" id="WP_099386813.1">
    <property type="nucleotide sequence ID" value="NZ_JANSWH010000026.1"/>
</dbReference>
<dbReference type="Gene3D" id="3.40.50.620">
    <property type="entry name" value="HUPs"/>
    <property type="match status" value="1"/>
</dbReference>
<organism evidence="3 4">
    <name type="scientific">Agathobacter ruminis</name>
    <dbReference type="NCBI Taxonomy" id="1712665"/>
    <lineage>
        <taxon>Bacteria</taxon>
        <taxon>Bacillati</taxon>
        <taxon>Bacillota</taxon>
        <taxon>Clostridia</taxon>
        <taxon>Lachnospirales</taxon>
        <taxon>Lachnospiraceae</taxon>
        <taxon>Agathobacter</taxon>
    </lineage>
</organism>
<gene>
    <name evidence="3" type="ORF">CSX02_11755</name>
</gene>
<dbReference type="CDD" id="cd01990">
    <property type="entry name" value="LarE-like"/>
    <property type="match status" value="1"/>
</dbReference>
<feature type="active site" description="Nucleophile and sulfur donor" evidence="1">
    <location>
        <position position="188"/>
    </location>
</feature>
<dbReference type="EMBL" id="PDYG01000127">
    <property type="protein sequence ID" value="PHU36700.1"/>
    <property type="molecule type" value="Genomic_DNA"/>
</dbReference>
<keyword evidence="4" id="KW-1185">Reference proteome</keyword>